<dbReference type="Proteomes" id="UP001407347">
    <property type="component" value="Unassembled WGS sequence"/>
</dbReference>
<keyword evidence="2" id="KW-1185">Reference proteome</keyword>
<evidence type="ECO:0000313" key="2">
    <source>
        <dbReference type="Proteomes" id="UP001407347"/>
    </source>
</evidence>
<name>A0ABV0A591_9HYPH</name>
<reference evidence="1 2" key="1">
    <citation type="journal article" date="2023" name="PLoS ONE">
        <title>Complete genome assembly of Hawai'i environmental nontuberculous mycobacteria reveals unexpected co-isolation with methylobacteria.</title>
        <authorList>
            <person name="Hendrix J."/>
            <person name="Epperson L.E."/>
            <person name="Tong E.I."/>
            <person name="Chan Y.L."/>
            <person name="Hasan N.A."/>
            <person name="Dawrs S.N."/>
            <person name="Norton G.J."/>
            <person name="Virdi R."/>
            <person name="Crooks J.L."/>
            <person name="Chan E.D."/>
            <person name="Honda J.R."/>
            <person name="Strong M."/>
        </authorList>
    </citation>
    <scope>NUCLEOTIDE SEQUENCE [LARGE SCALE GENOMIC DNA]</scope>
    <source>
        <strain evidence="1 2">NJH_HI04-1</strain>
    </source>
</reference>
<protein>
    <submittedName>
        <fullName evidence="1">Uncharacterized protein</fullName>
    </submittedName>
</protein>
<comment type="caution">
    <text evidence="1">The sequence shown here is derived from an EMBL/GenBank/DDBJ whole genome shotgun (WGS) entry which is preliminary data.</text>
</comment>
<gene>
    <name evidence="1" type="ORF">PUR29_34535</name>
</gene>
<organism evidence="1 2">
    <name type="scientific">Methylobacterium ajmalii</name>
    <dbReference type="NCBI Taxonomy" id="2738439"/>
    <lineage>
        <taxon>Bacteria</taxon>
        <taxon>Pseudomonadati</taxon>
        <taxon>Pseudomonadota</taxon>
        <taxon>Alphaproteobacteria</taxon>
        <taxon>Hyphomicrobiales</taxon>
        <taxon>Methylobacteriaceae</taxon>
        <taxon>Methylobacterium</taxon>
    </lineage>
</organism>
<proteinExistence type="predicted"/>
<sequence>MQHTWSRAACGPVCTVRYNGGGVISHFMAQVENMKRDKVTLRIDGPCASACTMAADKARPRVCITKRALLQFHNGYYCPRGDRFRPAGYYSRDILGWVDAHGGFPGADADDESVLEMNYGQARAFFRACA</sequence>
<accession>A0ABV0A591</accession>
<evidence type="ECO:0000313" key="1">
    <source>
        <dbReference type="EMBL" id="MEN3238559.1"/>
    </source>
</evidence>
<dbReference type="EMBL" id="JAQYXP010000006">
    <property type="protein sequence ID" value="MEN3238559.1"/>
    <property type="molecule type" value="Genomic_DNA"/>
</dbReference>
<dbReference type="RefSeq" id="WP_346013691.1">
    <property type="nucleotide sequence ID" value="NZ_JAQYXP010000006.1"/>
</dbReference>